<dbReference type="EMBL" id="BAVZ01000010">
    <property type="protein sequence ID" value="GAF09277.1"/>
    <property type="molecule type" value="Genomic_DNA"/>
</dbReference>
<dbReference type="RefSeq" id="WP_036650544.1">
    <property type="nucleotide sequence ID" value="NZ_BAVZ01000010.1"/>
</dbReference>
<gene>
    <name evidence="2" type="ORF">JCM16418_3403</name>
</gene>
<keyword evidence="1" id="KW-0812">Transmembrane</keyword>
<accession>W7YL68</accession>
<evidence type="ECO:0000313" key="2">
    <source>
        <dbReference type="EMBL" id="GAF09277.1"/>
    </source>
</evidence>
<evidence type="ECO:0008006" key="4">
    <source>
        <dbReference type="Google" id="ProtNLM"/>
    </source>
</evidence>
<name>W7YL68_9BACL</name>
<dbReference type="STRING" id="1236976.JCM16418_3403"/>
<reference evidence="2 3" key="1">
    <citation type="journal article" date="2014" name="Genome Announc.">
        <title>Draft Genome Sequence of Paenibacillus pini JCM 16418T, Isolated from the Rhizosphere of Pine Tree.</title>
        <authorList>
            <person name="Yuki M."/>
            <person name="Oshima K."/>
            <person name="Suda W."/>
            <person name="Oshida Y."/>
            <person name="Kitamura K."/>
            <person name="Iida Y."/>
            <person name="Hattori M."/>
            <person name="Ohkuma M."/>
        </authorList>
    </citation>
    <scope>NUCLEOTIDE SEQUENCE [LARGE SCALE GENOMIC DNA]</scope>
    <source>
        <strain evidence="2 3">JCM 16418</strain>
    </source>
</reference>
<proteinExistence type="predicted"/>
<keyword evidence="3" id="KW-1185">Reference proteome</keyword>
<keyword evidence="1" id="KW-0472">Membrane</keyword>
<dbReference type="AlphaFoldDB" id="W7YL68"/>
<comment type="caution">
    <text evidence="2">The sequence shown here is derived from an EMBL/GenBank/DDBJ whole genome shotgun (WGS) entry which is preliminary data.</text>
</comment>
<sequence>MLSNINLLPQREKRSIFFVIVLVAILLIGLVGGGVLFLQYQSLLKEQDRKESEMKTITKLIEMETASLLQAATISEVGKYELLVNTLVELPIQTATILDDMTAALPQSGFFKSYNYQDTGTIEVMAEFGSLEDTAQYLHHLSYADWVQKVEIISIARQENGSQGLYEAHTLSTLREMLS</sequence>
<dbReference type="Proteomes" id="UP000019364">
    <property type="component" value="Unassembled WGS sequence"/>
</dbReference>
<evidence type="ECO:0000256" key="1">
    <source>
        <dbReference type="SAM" id="Phobius"/>
    </source>
</evidence>
<keyword evidence="1" id="KW-1133">Transmembrane helix</keyword>
<evidence type="ECO:0000313" key="3">
    <source>
        <dbReference type="Proteomes" id="UP000019364"/>
    </source>
</evidence>
<dbReference type="eggNOG" id="COG3166">
    <property type="taxonomic scope" value="Bacteria"/>
</dbReference>
<protein>
    <recommendedName>
        <fullName evidence="4">Type IV pilus biogenesis protein PilN</fullName>
    </recommendedName>
</protein>
<dbReference type="OrthoDB" id="2971140at2"/>
<feature type="transmembrane region" description="Helical" evidence="1">
    <location>
        <begin position="16"/>
        <end position="40"/>
    </location>
</feature>
<organism evidence="2 3">
    <name type="scientific">Paenibacillus pini JCM 16418</name>
    <dbReference type="NCBI Taxonomy" id="1236976"/>
    <lineage>
        <taxon>Bacteria</taxon>
        <taxon>Bacillati</taxon>
        <taxon>Bacillota</taxon>
        <taxon>Bacilli</taxon>
        <taxon>Bacillales</taxon>
        <taxon>Paenibacillaceae</taxon>
        <taxon>Paenibacillus</taxon>
    </lineage>
</organism>